<feature type="non-terminal residue" evidence="1">
    <location>
        <position position="1"/>
    </location>
</feature>
<accession>A0AA38GK79</accession>
<dbReference type="Proteomes" id="UP000824469">
    <property type="component" value="Unassembled WGS sequence"/>
</dbReference>
<feature type="non-terminal residue" evidence="1">
    <location>
        <position position="129"/>
    </location>
</feature>
<reference evidence="1 2" key="1">
    <citation type="journal article" date="2021" name="Nat. Plants">
        <title>The Taxus genome provides insights into paclitaxel biosynthesis.</title>
        <authorList>
            <person name="Xiong X."/>
            <person name="Gou J."/>
            <person name="Liao Q."/>
            <person name="Li Y."/>
            <person name="Zhou Q."/>
            <person name="Bi G."/>
            <person name="Li C."/>
            <person name="Du R."/>
            <person name="Wang X."/>
            <person name="Sun T."/>
            <person name="Guo L."/>
            <person name="Liang H."/>
            <person name="Lu P."/>
            <person name="Wu Y."/>
            <person name="Zhang Z."/>
            <person name="Ro D.K."/>
            <person name="Shang Y."/>
            <person name="Huang S."/>
            <person name="Yan J."/>
        </authorList>
    </citation>
    <scope>NUCLEOTIDE SEQUENCE [LARGE SCALE GENOMIC DNA]</scope>
    <source>
        <strain evidence="1">Ta-2019</strain>
    </source>
</reference>
<comment type="caution">
    <text evidence="1">The sequence shown here is derived from an EMBL/GenBank/DDBJ whole genome shotgun (WGS) entry which is preliminary data.</text>
</comment>
<protein>
    <submittedName>
        <fullName evidence="1">Uncharacterized protein</fullName>
    </submittedName>
</protein>
<evidence type="ECO:0000313" key="2">
    <source>
        <dbReference type="Proteomes" id="UP000824469"/>
    </source>
</evidence>
<proteinExistence type="predicted"/>
<keyword evidence="2" id="KW-1185">Reference proteome</keyword>
<sequence length="129" mass="14414">VFITGVHTGERKFKSMSGTLNISSESEEIDRSARIDPVIKNSDRIKRKRTQTKIALAMMKRDDREGSTESCIASRFTDINDTDMGPKPISEIINRSRAGKTFLMRAMKSSGIIPTSTFPVTAQLPEFVM</sequence>
<dbReference type="EMBL" id="JAHRHJ020000002">
    <property type="protein sequence ID" value="KAH9325299.1"/>
    <property type="molecule type" value="Genomic_DNA"/>
</dbReference>
<evidence type="ECO:0000313" key="1">
    <source>
        <dbReference type="EMBL" id="KAH9325299.1"/>
    </source>
</evidence>
<dbReference type="AlphaFoldDB" id="A0AA38GK79"/>
<name>A0AA38GK79_TAXCH</name>
<gene>
    <name evidence="1" type="ORF">KI387_005477</name>
</gene>
<organism evidence="1 2">
    <name type="scientific">Taxus chinensis</name>
    <name type="common">Chinese yew</name>
    <name type="synonym">Taxus wallichiana var. chinensis</name>
    <dbReference type="NCBI Taxonomy" id="29808"/>
    <lineage>
        <taxon>Eukaryota</taxon>
        <taxon>Viridiplantae</taxon>
        <taxon>Streptophyta</taxon>
        <taxon>Embryophyta</taxon>
        <taxon>Tracheophyta</taxon>
        <taxon>Spermatophyta</taxon>
        <taxon>Pinopsida</taxon>
        <taxon>Pinidae</taxon>
        <taxon>Conifers II</taxon>
        <taxon>Cupressales</taxon>
        <taxon>Taxaceae</taxon>
        <taxon>Taxus</taxon>
    </lineage>
</organism>